<protein>
    <submittedName>
        <fullName evidence="1">Uncharacterized protein</fullName>
    </submittedName>
</protein>
<accession>A0ABR1E414</accession>
<evidence type="ECO:0000313" key="2">
    <source>
        <dbReference type="Proteomes" id="UP001303046"/>
    </source>
</evidence>
<keyword evidence="2" id="KW-1185">Reference proteome</keyword>
<evidence type="ECO:0000313" key="1">
    <source>
        <dbReference type="EMBL" id="KAK6756461.1"/>
    </source>
</evidence>
<name>A0ABR1E414_NECAM</name>
<organism evidence="1 2">
    <name type="scientific">Necator americanus</name>
    <name type="common">Human hookworm</name>
    <dbReference type="NCBI Taxonomy" id="51031"/>
    <lineage>
        <taxon>Eukaryota</taxon>
        <taxon>Metazoa</taxon>
        <taxon>Ecdysozoa</taxon>
        <taxon>Nematoda</taxon>
        <taxon>Chromadorea</taxon>
        <taxon>Rhabditida</taxon>
        <taxon>Rhabditina</taxon>
        <taxon>Rhabditomorpha</taxon>
        <taxon>Strongyloidea</taxon>
        <taxon>Ancylostomatidae</taxon>
        <taxon>Bunostominae</taxon>
        <taxon>Necator</taxon>
    </lineage>
</organism>
<comment type="caution">
    <text evidence="1">The sequence shown here is derived from an EMBL/GenBank/DDBJ whole genome shotgun (WGS) entry which is preliminary data.</text>
</comment>
<gene>
    <name evidence="1" type="primary">Necator_chrV.g19503</name>
    <name evidence="1" type="ORF">RB195_014711</name>
</gene>
<proteinExistence type="predicted"/>
<reference evidence="1 2" key="1">
    <citation type="submission" date="2023-08" db="EMBL/GenBank/DDBJ databases">
        <title>A Necator americanus chromosomal reference genome.</title>
        <authorList>
            <person name="Ilik V."/>
            <person name="Petrzelkova K.J."/>
            <person name="Pardy F."/>
            <person name="Fuh T."/>
            <person name="Niatou-Singa F.S."/>
            <person name="Gouil Q."/>
            <person name="Baker L."/>
            <person name="Ritchie M.E."/>
            <person name="Jex A.R."/>
            <person name="Gazzola D."/>
            <person name="Li H."/>
            <person name="Toshio Fujiwara R."/>
            <person name="Zhan B."/>
            <person name="Aroian R.V."/>
            <person name="Pafco B."/>
            <person name="Schwarz E.M."/>
        </authorList>
    </citation>
    <scope>NUCLEOTIDE SEQUENCE [LARGE SCALE GENOMIC DNA]</scope>
    <source>
        <strain evidence="1 2">Aroian</strain>
        <tissue evidence="1">Whole animal</tissue>
    </source>
</reference>
<dbReference type="Proteomes" id="UP001303046">
    <property type="component" value="Unassembled WGS sequence"/>
</dbReference>
<dbReference type="EMBL" id="JAVFWL010000005">
    <property type="protein sequence ID" value="KAK6756461.1"/>
    <property type="molecule type" value="Genomic_DNA"/>
</dbReference>
<sequence length="111" mass="12815">MKEVRIVLKAVSEDIPVVDVYTSRTFTYRKHSEPSICPKFYEITSALAKKEKPGVYERVTGPYNDLRWLADVSSQCFYPPTQVWYQFIDSAGMKDSFFPVVMPPIQSNQKP</sequence>